<proteinExistence type="predicted"/>
<keyword evidence="2" id="KW-1185">Reference proteome</keyword>
<comment type="caution">
    <text evidence="1">The sequence shown here is derived from an EMBL/GenBank/DDBJ whole genome shotgun (WGS) entry which is preliminary data.</text>
</comment>
<gene>
    <name evidence="1" type="ORF">NDU88_005097</name>
</gene>
<dbReference type="Proteomes" id="UP001066276">
    <property type="component" value="Chromosome 7"/>
</dbReference>
<accession>A0AAV7PEP8</accession>
<dbReference type="AlphaFoldDB" id="A0AAV7PEP8"/>
<reference evidence="1" key="1">
    <citation type="journal article" date="2022" name="bioRxiv">
        <title>Sequencing and chromosome-scale assembly of the giantPleurodeles waltlgenome.</title>
        <authorList>
            <person name="Brown T."/>
            <person name="Elewa A."/>
            <person name="Iarovenko S."/>
            <person name="Subramanian E."/>
            <person name="Araus A.J."/>
            <person name="Petzold A."/>
            <person name="Susuki M."/>
            <person name="Suzuki K.-i.T."/>
            <person name="Hayashi T."/>
            <person name="Toyoda A."/>
            <person name="Oliveira C."/>
            <person name="Osipova E."/>
            <person name="Leigh N.D."/>
            <person name="Simon A."/>
            <person name="Yun M.H."/>
        </authorList>
    </citation>
    <scope>NUCLEOTIDE SEQUENCE</scope>
    <source>
        <strain evidence="1">20211129_DDA</strain>
        <tissue evidence="1">Liver</tissue>
    </source>
</reference>
<feature type="non-terminal residue" evidence="1">
    <location>
        <position position="1"/>
    </location>
</feature>
<evidence type="ECO:0000313" key="2">
    <source>
        <dbReference type="Proteomes" id="UP001066276"/>
    </source>
</evidence>
<organism evidence="1 2">
    <name type="scientific">Pleurodeles waltl</name>
    <name type="common">Iberian ribbed newt</name>
    <dbReference type="NCBI Taxonomy" id="8319"/>
    <lineage>
        <taxon>Eukaryota</taxon>
        <taxon>Metazoa</taxon>
        <taxon>Chordata</taxon>
        <taxon>Craniata</taxon>
        <taxon>Vertebrata</taxon>
        <taxon>Euteleostomi</taxon>
        <taxon>Amphibia</taxon>
        <taxon>Batrachia</taxon>
        <taxon>Caudata</taxon>
        <taxon>Salamandroidea</taxon>
        <taxon>Salamandridae</taxon>
        <taxon>Pleurodelinae</taxon>
        <taxon>Pleurodeles</taxon>
    </lineage>
</organism>
<protein>
    <submittedName>
        <fullName evidence="1">Uncharacterized protein</fullName>
    </submittedName>
</protein>
<name>A0AAV7PEP8_PLEWA</name>
<sequence length="55" mass="6352">LRMDIYSHTETPYSCLIWKSSCTSQPQTGVLRQCSHQCHPRLPQEELSITTSLME</sequence>
<feature type="non-terminal residue" evidence="1">
    <location>
        <position position="55"/>
    </location>
</feature>
<evidence type="ECO:0000313" key="1">
    <source>
        <dbReference type="EMBL" id="KAJ1126691.1"/>
    </source>
</evidence>
<dbReference type="EMBL" id="JANPWB010000011">
    <property type="protein sequence ID" value="KAJ1126691.1"/>
    <property type="molecule type" value="Genomic_DNA"/>
</dbReference>